<accession>A0ACC0AJS3</accession>
<protein>
    <submittedName>
        <fullName evidence="1">Uncharacterized protein</fullName>
    </submittedName>
</protein>
<evidence type="ECO:0000313" key="1">
    <source>
        <dbReference type="EMBL" id="KAI5661197.1"/>
    </source>
</evidence>
<dbReference type="EMBL" id="CM044705">
    <property type="protein sequence ID" value="KAI5661197.1"/>
    <property type="molecule type" value="Genomic_DNA"/>
</dbReference>
<evidence type="ECO:0000313" key="2">
    <source>
        <dbReference type="Proteomes" id="UP001060085"/>
    </source>
</evidence>
<proteinExistence type="predicted"/>
<comment type="caution">
    <text evidence="1">The sequence shown here is derived from an EMBL/GenBank/DDBJ whole genome shotgun (WGS) entry which is preliminary data.</text>
</comment>
<dbReference type="Proteomes" id="UP001060085">
    <property type="component" value="Linkage Group LG05"/>
</dbReference>
<gene>
    <name evidence="1" type="ORF">M9H77_20520</name>
</gene>
<name>A0ACC0AJS3_CATRO</name>
<reference evidence="2" key="1">
    <citation type="journal article" date="2023" name="Nat. Plants">
        <title>Single-cell RNA sequencing provides a high-resolution roadmap for understanding the multicellular compartmentation of specialized metabolism.</title>
        <authorList>
            <person name="Sun S."/>
            <person name="Shen X."/>
            <person name="Li Y."/>
            <person name="Li Y."/>
            <person name="Wang S."/>
            <person name="Li R."/>
            <person name="Zhang H."/>
            <person name="Shen G."/>
            <person name="Guo B."/>
            <person name="Wei J."/>
            <person name="Xu J."/>
            <person name="St-Pierre B."/>
            <person name="Chen S."/>
            <person name="Sun C."/>
        </authorList>
    </citation>
    <scope>NUCLEOTIDE SEQUENCE [LARGE SCALE GENOMIC DNA]</scope>
</reference>
<keyword evidence="2" id="KW-1185">Reference proteome</keyword>
<sequence>MELSIIFCKASLQDSRAIRTILHDYASISSQEISLNAAWPEDRLIWNFTPNGIYTIKSCYKVDMIFMSSAERSEGPSTIDQETKAWNAIHSLLVQQKIRIFCWRAAQNVLPIGRNLLRKVISMNILDFITILPPSEELDVSPPRRHWHPPSSGSLKINIDVAFSEDMIDIGIVAIIIWTSLCLLKLYNKKALIMWSRELLRDMWPRSKSNGVNREQWAYIYQIECFGGFRSWIIPLTGNGLMGYQLNSDPETDSEAKEKPHEAQNGRRSRKPPNGRRKKITDVYDQEETLRFPGLSATLRVLSISFRAFLLRISTLTEALLSIFIYGFFDFFSARTLDFIDCTKCSS</sequence>
<organism evidence="1 2">
    <name type="scientific">Catharanthus roseus</name>
    <name type="common">Madagascar periwinkle</name>
    <name type="synonym">Vinca rosea</name>
    <dbReference type="NCBI Taxonomy" id="4058"/>
    <lineage>
        <taxon>Eukaryota</taxon>
        <taxon>Viridiplantae</taxon>
        <taxon>Streptophyta</taxon>
        <taxon>Embryophyta</taxon>
        <taxon>Tracheophyta</taxon>
        <taxon>Spermatophyta</taxon>
        <taxon>Magnoliopsida</taxon>
        <taxon>eudicotyledons</taxon>
        <taxon>Gunneridae</taxon>
        <taxon>Pentapetalae</taxon>
        <taxon>asterids</taxon>
        <taxon>lamiids</taxon>
        <taxon>Gentianales</taxon>
        <taxon>Apocynaceae</taxon>
        <taxon>Rauvolfioideae</taxon>
        <taxon>Vinceae</taxon>
        <taxon>Catharanthinae</taxon>
        <taxon>Catharanthus</taxon>
    </lineage>
</organism>